<dbReference type="SUPFAM" id="SSF46689">
    <property type="entry name" value="Homeodomain-like"/>
    <property type="match status" value="1"/>
</dbReference>
<dbReference type="Gene3D" id="1.10.357.10">
    <property type="entry name" value="Tetracycline Repressor, domain 2"/>
    <property type="match status" value="1"/>
</dbReference>
<dbReference type="GeneID" id="78255023"/>
<dbReference type="Proteomes" id="UP000056090">
    <property type="component" value="Chromosome"/>
</dbReference>
<dbReference type="KEGG" id="aal:EP13_08860"/>
<reference evidence="1 2" key="1">
    <citation type="submission" date="2014-06" db="EMBL/GenBank/DDBJ databases">
        <title>Genomes of Alteromonas australica, a world apart.</title>
        <authorList>
            <person name="Gonzaga A."/>
            <person name="Lopez-Perez M."/>
            <person name="Rodriguez-Valera F."/>
        </authorList>
    </citation>
    <scope>NUCLEOTIDE SEQUENCE [LARGE SCALE GENOMIC DNA]</scope>
    <source>
        <strain evidence="1 2">H 17</strain>
    </source>
</reference>
<dbReference type="InterPro" id="IPR009057">
    <property type="entry name" value="Homeodomain-like_sf"/>
</dbReference>
<evidence type="ECO:0000313" key="2">
    <source>
        <dbReference type="Proteomes" id="UP000056090"/>
    </source>
</evidence>
<dbReference type="EMBL" id="CP008849">
    <property type="protein sequence ID" value="AIF98778.1"/>
    <property type="molecule type" value="Genomic_DNA"/>
</dbReference>
<name>A0A075NZ27_9ALTE</name>
<organism evidence="1 2">
    <name type="scientific">Alteromonas australica</name>
    <dbReference type="NCBI Taxonomy" id="589873"/>
    <lineage>
        <taxon>Bacteria</taxon>
        <taxon>Pseudomonadati</taxon>
        <taxon>Pseudomonadota</taxon>
        <taxon>Gammaproteobacteria</taxon>
        <taxon>Alteromonadales</taxon>
        <taxon>Alteromonadaceae</taxon>
        <taxon>Alteromonas/Salinimonas group</taxon>
        <taxon>Alteromonas</taxon>
    </lineage>
</organism>
<dbReference type="RefSeq" id="WP_044056937.1">
    <property type="nucleotide sequence ID" value="NZ_CBCSKJ010000003.1"/>
</dbReference>
<dbReference type="AlphaFoldDB" id="A0A075NZ27"/>
<dbReference type="eggNOG" id="COG1309">
    <property type="taxonomic scope" value="Bacteria"/>
</dbReference>
<proteinExistence type="predicted"/>
<accession>A0A075NZ27</accession>
<keyword evidence="2" id="KW-1185">Reference proteome</keyword>
<gene>
    <name evidence="1" type="ORF">EP13_08860</name>
</gene>
<evidence type="ECO:0000313" key="1">
    <source>
        <dbReference type="EMBL" id="AIF98778.1"/>
    </source>
</evidence>
<protein>
    <submittedName>
        <fullName evidence="1">TetR family transcriptional regulator</fullName>
    </submittedName>
</protein>
<sequence length="175" mass="19581">MDKKVELASRLEDAFSLHGFAEPNVATLKSHTQTTLKTLYKYFPSKEDMIVAALNNRHNRYISFLEQGCPPHIDAALDHILQRLAHWLEHYAPRGCLSLQALASYPNNEQIAKAVNSHKQEVKGWFESRLGDKSLAERVFLIHEGMSSAWPTLGYLALDAAKANVTALLVSPSKV</sequence>